<evidence type="ECO:0000313" key="2">
    <source>
        <dbReference type="EnsemblPlants" id="Pp3c5_26970V3.1"/>
    </source>
</evidence>
<organism evidence="1">
    <name type="scientific">Physcomitrium patens</name>
    <name type="common">Spreading-leaved earth moss</name>
    <name type="synonym">Physcomitrella patens</name>
    <dbReference type="NCBI Taxonomy" id="3218"/>
    <lineage>
        <taxon>Eukaryota</taxon>
        <taxon>Viridiplantae</taxon>
        <taxon>Streptophyta</taxon>
        <taxon>Embryophyta</taxon>
        <taxon>Bryophyta</taxon>
        <taxon>Bryophytina</taxon>
        <taxon>Bryopsida</taxon>
        <taxon>Funariidae</taxon>
        <taxon>Funariales</taxon>
        <taxon>Funariaceae</taxon>
        <taxon>Physcomitrium</taxon>
    </lineage>
</organism>
<dbReference type="AlphaFoldDB" id="A0A2K1KL91"/>
<reference evidence="1 3" key="2">
    <citation type="journal article" date="2018" name="Plant J.">
        <title>The Physcomitrella patens chromosome-scale assembly reveals moss genome structure and evolution.</title>
        <authorList>
            <person name="Lang D."/>
            <person name="Ullrich K.K."/>
            <person name="Murat F."/>
            <person name="Fuchs J."/>
            <person name="Jenkins J."/>
            <person name="Haas F.B."/>
            <person name="Piednoel M."/>
            <person name="Gundlach H."/>
            <person name="Van Bel M."/>
            <person name="Meyberg R."/>
            <person name="Vives C."/>
            <person name="Morata J."/>
            <person name="Symeonidi A."/>
            <person name="Hiss M."/>
            <person name="Muchero W."/>
            <person name="Kamisugi Y."/>
            <person name="Saleh O."/>
            <person name="Blanc G."/>
            <person name="Decker E.L."/>
            <person name="van Gessel N."/>
            <person name="Grimwood J."/>
            <person name="Hayes R.D."/>
            <person name="Graham S.W."/>
            <person name="Gunter L.E."/>
            <person name="McDaniel S.F."/>
            <person name="Hoernstein S.N.W."/>
            <person name="Larsson A."/>
            <person name="Li F.W."/>
            <person name="Perroud P.F."/>
            <person name="Phillips J."/>
            <person name="Ranjan P."/>
            <person name="Rokshar D.S."/>
            <person name="Rothfels C.J."/>
            <person name="Schneider L."/>
            <person name="Shu S."/>
            <person name="Stevenson D.W."/>
            <person name="Thummler F."/>
            <person name="Tillich M."/>
            <person name="Villarreal Aguilar J.C."/>
            <person name="Widiez T."/>
            <person name="Wong G.K."/>
            <person name="Wymore A."/>
            <person name="Zhang Y."/>
            <person name="Zimmer A.D."/>
            <person name="Quatrano R.S."/>
            <person name="Mayer K.F.X."/>
            <person name="Goodstein D."/>
            <person name="Casacuberta J.M."/>
            <person name="Vandepoele K."/>
            <person name="Reski R."/>
            <person name="Cuming A.C."/>
            <person name="Tuskan G.A."/>
            <person name="Maumus F."/>
            <person name="Salse J."/>
            <person name="Schmutz J."/>
            <person name="Rensing S.A."/>
        </authorList>
    </citation>
    <scope>NUCLEOTIDE SEQUENCE [LARGE SCALE GENOMIC DNA]</scope>
    <source>
        <strain evidence="2 3">cv. Gransden 2004</strain>
    </source>
</reference>
<sequence length="75" mass="8136">MPGHRQTPTWKSYVAEEVMSWNGTSARLVTVGTFGTLGLHLALAVTHTSFICPLQSLAFSQLASCGCIARRVRES</sequence>
<dbReference type="EnsemblPlants" id="Pp3c5_26970V3.1">
    <property type="protein sequence ID" value="Pp3c5_26970V3.1"/>
    <property type="gene ID" value="Pp3c5_26970"/>
</dbReference>
<evidence type="ECO:0000313" key="1">
    <source>
        <dbReference type="EMBL" id="PNR54541.1"/>
    </source>
</evidence>
<name>A0A2K1KL91_PHYPA</name>
<keyword evidence="3" id="KW-1185">Reference proteome</keyword>
<reference evidence="2" key="3">
    <citation type="submission" date="2020-12" db="UniProtKB">
        <authorList>
            <consortium name="EnsemblPlants"/>
        </authorList>
    </citation>
    <scope>IDENTIFICATION</scope>
</reference>
<evidence type="ECO:0000313" key="3">
    <source>
        <dbReference type="Proteomes" id="UP000006727"/>
    </source>
</evidence>
<gene>
    <name evidence="1" type="ORF">PHYPA_008218</name>
</gene>
<protein>
    <submittedName>
        <fullName evidence="1 2">Uncharacterized protein</fullName>
    </submittedName>
</protein>
<reference evidence="1 3" key="1">
    <citation type="journal article" date="2008" name="Science">
        <title>The Physcomitrella genome reveals evolutionary insights into the conquest of land by plants.</title>
        <authorList>
            <person name="Rensing S."/>
            <person name="Lang D."/>
            <person name="Zimmer A."/>
            <person name="Terry A."/>
            <person name="Salamov A."/>
            <person name="Shapiro H."/>
            <person name="Nishiyama T."/>
            <person name="Perroud P.-F."/>
            <person name="Lindquist E."/>
            <person name="Kamisugi Y."/>
            <person name="Tanahashi T."/>
            <person name="Sakakibara K."/>
            <person name="Fujita T."/>
            <person name="Oishi K."/>
            <person name="Shin-I T."/>
            <person name="Kuroki Y."/>
            <person name="Toyoda A."/>
            <person name="Suzuki Y."/>
            <person name="Hashimoto A."/>
            <person name="Yamaguchi K."/>
            <person name="Sugano A."/>
            <person name="Kohara Y."/>
            <person name="Fujiyama A."/>
            <person name="Anterola A."/>
            <person name="Aoki S."/>
            <person name="Ashton N."/>
            <person name="Barbazuk W.B."/>
            <person name="Barker E."/>
            <person name="Bennetzen J."/>
            <person name="Bezanilla M."/>
            <person name="Blankenship R."/>
            <person name="Cho S.H."/>
            <person name="Dutcher S."/>
            <person name="Estelle M."/>
            <person name="Fawcett J.A."/>
            <person name="Gundlach H."/>
            <person name="Hanada K."/>
            <person name="Heyl A."/>
            <person name="Hicks K.A."/>
            <person name="Hugh J."/>
            <person name="Lohr M."/>
            <person name="Mayer K."/>
            <person name="Melkozernov A."/>
            <person name="Murata T."/>
            <person name="Nelson D."/>
            <person name="Pils B."/>
            <person name="Prigge M."/>
            <person name="Reiss B."/>
            <person name="Renner T."/>
            <person name="Rombauts S."/>
            <person name="Rushton P."/>
            <person name="Sanderfoot A."/>
            <person name="Schween G."/>
            <person name="Shiu S.-H."/>
            <person name="Stueber K."/>
            <person name="Theodoulou F.L."/>
            <person name="Tu H."/>
            <person name="Van de Peer Y."/>
            <person name="Verrier P.J."/>
            <person name="Waters E."/>
            <person name="Wood A."/>
            <person name="Yang L."/>
            <person name="Cove D."/>
            <person name="Cuming A."/>
            <person name="Hasebe M."/>
            <person name="Lucas S."/>
            <person name="Mishler D.B."/>
            <person name="Reski R."/>
            <person name="Grigoriev I."/>
            <person name="Quatrano R.S."/>
            <person name="Boore J.L."/>
        </authorList>
    </citation>
    <scope>NUCLEOTIDE SEQUENCE [LARGE SCALE GENOMIC DNA]</scope>
    <source>
        <strain evidence="2 3">cv. Gransden 2004</strain>
    </source>
</reference>
<dbReference type="EMBL" id="ABEU02000005">
    <property type="protein sequence ID" value="PNR54541.1"/>
    <property type="molecule type" value="Genomic_DNA"/>
</dbReference>
<proteinExistence type="predicted"/>
<dbReference type="Gramene" id="Pp3c5_26970V3.1">
    <property type="protein sequence ID" value="Pp3c5_26970V3.1"/>
    <property type="gene ID" value="Pp3c5_26970"/>
</dbReference>
<accession>A0A2K1KL91</accession>
<dbReference type="Proteomes" id="UP000006727">
    <property type="component" value="Chromosome 5"/>
</dbReference>